<keyword evidence="1" id="KW-0812">Transmembrane</keyword>
<keyword evidence="1" id="KW-0472">Membrane</keyword>
<evidence type="ECO:0000313" key="2">
    <source>
        <dbReference type="EMBL" id="KYC46515.1"/>
    </source>
</evidence>
<gene>
    <name evidence="2" type="ORF">APG11_01846</name>
</gene>
<protein>
    <submittedName>
        <fullName evidence="2">Uncharacterized protein</fullName>
    </submittedName>
</protein>
<dbReference type="Proteomes" id="UP000091929">
    <property type="component" value="Unassembled WGS sequence"/>
</dbReference>
<comment type="caution">
    <text evidence="2">The sequence shown here is derived from an EMBL/GenBank/DDBJ whole genome shotgun (WGS) entry which is preliminary data.</text>
</comment>
<evidence type="ECO:0000256" key="1">
    <source>
        <dbReference type="SAM" id="Phobius"/>
    </source>
</evidence>
<dbReference type="AlphaFoldDB" id="A0A150INW0"/>
<keyword evidence="1" id="KW-1133">Transmembrane helix</keyword>
<feature type="transmembrane region" description="Helical" evidence="1">
    <location>
        <begin position="42"/>
        <end position="63"/>
    </location>
</feature>
<organism evidence="2 3">
    <name type="scientific">Candidatus Methanofastidiosum methylothiophilum</name>
    <dbReference type="NCBI Taxonomy" id="1705564"/>
    <lineage>
        <taxon>Archaea</taxon>
        <taxon>Methanobacteriati</taxon>
        <taxon>Methanobacteriota</taxon>
        <taxon>Stenosarchaea group</taxon>
        <taxon>Candidatus Methanofastidiosia</taxon>
        <taxon>Candidatus Methanofastidiosales</taxon>
        <taxon>Candidatus Methanofastidiosaceae</taxon>
        <taxon>Candidatus Methanofastidiosum</taxon>
    </lineage>
</organism>
<sequence length="162" mass="19386">MSGMKDNLFNIFGFKNHAINYVLFLVKNLLILFFWRRPILLLFLMICSMIYLFIKDLSGFNFMNAIWSLDNASLQTKFVSTSYYPMVEIIGIILTFFLFLAFFYLGYRDYLMQRSNKKMIISVTDKMKSTDLEDKIIGAQELAHWMKKDYLYDELLIYYLKK</sequence>
<feature type="transmembrane region" description="Helical" evidence="1">
    <location>
        <begin position="83"/>
        <end position="107"/>
    </location>
</feature>
<proteinExistence type="predicted"/>
<name>A0A150INW0_9EURY</name>
<evidence type="ECO:0000313" key="3">
    <source>
        <dbReference type="Proteomes" id="UP000091929"/>
    </source>
</evidence>
<dbReference type="EMBL" id="LNGF01000064">
    <property type="protein sequence ID" value="KYC46515.1"/>
    <property type="molecule type" value="Genomic_DNA"/>
</dbReference>
<reference evidence="2 3" key="1">
    <citation type="journal article" date="2016" name="ISME J.">
        <title>Chasing the elusive Euryarchaeota class WSA2: genomes reveal a uniquely fastidious methyl-reducing methanogen.</title>
        <authorList>
            <person name="Nobu M.K."/>
            <person name="Narihiro T."/>
            <person name="Kuroda K."/>
            <person name="Mei R."/>
            <person name="Liu W.T."/>
        </authorList>
    </citation>
    <scope>NUCLEOTIDE SEQUENCE [LARGE SCALE GENOMIC DNA]</scope>
    <source>
        <strain evidence="2">B15fssc0709_Meth_Bin003</strain>
    </source>
</reference>
<accession>A0A150INW0</accession>